<feature type="transmembrane region" description="Helical" evidence="7">
    <location>
        <begin position="131"/>
        <end position="153"/>
    </location>
</feature>
<dbReference type="InterPro" id="IPR036259">
    <property type="entry name" value="MFS_trans_sf"/>
</dbReference>
<evidence type="ECO:0000259" key="8">
    <source>
        <dbReference type="PROSITE" id="PS50850"/>
    </source>
</evidence>
<keyword evidence="3 7" id="KW-0812">Transmembrane</keyword>
<dbReference type="RefSeq" id="WP_006240361.1">
    <property type="nucleotide sequence ID" value="NZ_JH636049.1"/>
</dbReference>
<keyword evidence="5 7" id="KW-0472">Membrane</keyword>
<feature type="transmembrane region" description="Helical" evidence="7">
    <location>
        <begin position="35"/>
        <end position="58"/>
    </location>
</feature>
<keyword evidence="2" id="KW-0813">Transport</keyword>
<evidence type="ECO:0000256" key="5">
    <source>
        <dbReference type="ARBA" id="ARBA00023136"/>
    </source>
</evidence>
<dbReference type="OrthoDB" id="7375466at2"/>
<feature type="transmembrane region" description="Helical" evidence="7">
    <location>
        <begin position="375"/>
        <end position="394"/>
    </location>
</feature>
<keyword evidence="4 7" id="KW-1133">Transmembrane helix</keyword>
<feature type="transmembrane region" description="Helical" evidence="7">
    <location>
        <begin position="70"/>
        <end position="93"/>
    </location>
</feature>
<reference evidence="9 10" key="1">
    <citation type="submission" date="2012-01" db="EMBL/GenBank/DDBJ databases">
        <title>Improved High-Quality Draft sequence of Saccharomonospora xinjiangensis XJ-54.</title>
        <authorList>
            <consortium name="US DOE Joint Genome Institute"/>
            <person name="Lucas S."/>
            <person name="Han J."/>
            <person name="Lapidus A."/>
            <person name="Cheng J.-F."/>
            <person name="Goodwin L."/>
            <person name="Pitluck S."/>
            <person name="Peters L."/>
            <person name="Mikhailova N."/>
            <person name="Teshima H."/>
            <person name="Detter J.C."/>
            <person name="Han C."/>
            <person name="Tapia R."/>
            <person name="Land M."/>
            <person name="Hauser L."/>
            <person name="Kyrpides N."/>
            <person name="Ivanova N."/>
            <person name="Pagani I."/>
            <person name="Brambilla E.-M."/>
            <person name="Klenk H.-P."/>
            <person name="Woyke T."/>
        </authorList>
    </citation>
    <scope>NUCLEOTIDE SEQUENCE [LARGE SCALE GENOMIC DNA]</scope>
    <source>
        <strain evidence="9 10">XJ-54</strain>
    </source>
</reference>
<dbReference type="PRINTS" id="PR01036">
    <property type="entry name" value="TCRTETB"/>
</dbReference>
<dbReference type="InterPro" id="IPR011701">
    <property type="entry name" value="MFS"/>
</dbReference>
<dbReference type="STRING" id="882086.SacxiDRAFT_3935"/>
<dbReference type="GO" id="GO:0005886">
    <property type="term" value="C:plasma membrane"/>
    <property type="evidence" value="ECO:0007669"/>
    <property type="project" value="UniProtKB-SubCell"/>
</dbReference>
<dbReference type="HOGENOM" id="CLU_000960_28_2_11"/>
<evidence type="ECO:0000256" key="7">
    <source>
        <dbReference type="SAM" id="Phobius"/>
    </source>
</evidence>
<evidence type="ECO:0000256" key="2">
    <source>
        <dbReference type="ARBA" id="ARBA00022448"/>
    </source>
</evidence>
<evidence type="ECO:0000256" key="4">
    <source>
        <dbReference type="ARBA" id="ARBA00022989"/>
    </source>
</evidence>
<evidence type="ECO:0000256" key="1">
    <source>
        <dbReference type="ARBA" id="ARBA00004651"/>
    </source>
</evidence>
<protein>
    <submittedName>
        <fullName evidence="9">Arabinose efflux permease family protein</fullName>
    </submittedName>
</protein>
<feature type="domain" description="Major facilitator superfamily (MFS) profile" evidence="8">
    <location>
        <begin position="36"/>
        <end position="444"/>
    </location>
</feature>
<dbReference type="PROSITE" id="PS50850">
    <property type="entry name" value="MFS"/>
    <property type="match status" value="1"/>
</dbReference>
<name>I0V7M3_9PSEU</name>
<feature type="transmembrane region" description="Helical" evidence="7">
    <location>
        <begin position="266"/>
        <end position="288"/>
    </location>
</feature>
<sequence>METDQAALRAAGEAGPPAEPPGPQGQASQARPATLTLPSILLAQLVIPLSIAGTAIALPDIAGELGSDPVPLQGVVNGFNLAFAVCTVIWGVAADRMGHRAAFRLGVAVALAGSLASALSPSLVLLDIARVVAGVGAAAVLTGASSLLSSLYTGPARRRAFALFGTVNGLGLALGPSISGFLVSWADWRGVFFAQALALLVAVALSLAVPKVTITPMPGRRLLDLSLLRHRTFLAMTLVPVAGAIGFVTLLTYLPNAFSAVLGLDTASAGLLMLAMTVPVLVAPLAVGQLMVRTRLTSRAVILVSLGCLVVASLGLSGLSSDTEPVHLIGWMIAAGFGFGLPIGLVDDEALASIPADRVGTAAGLLNLARIGSEALAVAGYAAALAAVVATRIADPTLAGEVAAGAQGHSGSYATAFHTVVLAIAITVACLALVITLLLRRREPAPQASS</sequence>
<dbReference type="eggNOG" id="COG2814">
    <property type="taxonomic scope" value="Bacteria"/>
</dbReference>
<dbReference type="SUPFAM" id="SSF103473">
    <property type="entry name" value="MFS general substrate transporter"/>
    <property type="match status" value="1"/>
</dbReference>
<dbReference type="AlphaFoldDB" id="I0V7M3"/>
<evidence type="ECO:0000313" key="10">
    <source>
        <dbReference type="Proteomes" id="UP000004691"/>
    </source>
</evidence>
<dbReference type="Pfam" id="PF07690">
    <property type="entry name" value="MFS_1"/>
    <property type="match status" value="1"/>
</dbReference>
<accession>I0V7M3</accession>
<feature type="transmembrane region" description="Helical" evidence="7">
    <location>
        <begin position="300"/>
        <end position="320"/>
    </location>
</feature>
<dbReference type="InterPro" id="IPR020846">
    <property type="entry name" value="MFS_dom"/>
</dbReference>
<dbReference type="PANTHER" id="PTHR42718">
    <property type="entry name" value="MAJOR FACILITATOR SUPERFAMILY MULTIDRUG TRANSPORTER MFSC"/>
    <property type="match status" value="1"/>
</dbReference>
<feature type="transmembrane region" description="Helical" evidence="7">
    <location>
        <begin position="326"/>
        <end position="346"/>
    </location>
</feature>
<feature type="transmembrane region" description="Helical" evidence="7">
    <location>
        <begin position="414"/>
        <end position="439"/>
    </location>
</feature>
<feature type="transmembrane region" description="Helical" evidence="7">
    <location>
        <begin position="233"/>
        <end position="254"/>
    </location>
</feature>
<dbReference type="Proteomes" id="UP000004691">
    <property type="component" value="Unassembled WGS sequence"/>
</dbReference>
<feature type="transmembrane region" description="Helical" evidence="7">
    <location>
        <begin position="192"/>
        <end position="212"/>
    </location>
</feature>
<feature type="compositionally biased region" description="Low complexity" evidence="6">
    <location>
        <begin position="1"/>
        <end position="16"/>
    </location>
</feature>
<evidence type="ECO:0000256" key="3">
    <source>
        <dbReference type="ARBA" id="ARBA00022692"/>
    </source>
</evidence>
<dbReference type="GO" id="GO:0022857">
    <property type="term" value="F:transmembrane transporter activity"/>
    <property type="evidence" value="ECO:0007669"/>
    <property type="project" value="InterPro"/>
</dbReference>
<evidence type="ECO:0000313" key="9">
    <source>
        <dbReference type="EMBL" id="EID56126.1"/>
    </source>
</evidence>
<feature type="transmembrane region" description="Helical" evidence="7">
    <location>
        <begin position="160"/>
        <end position="186"/>
    </location>
</feature>
<evidence type="ECO:0000256" key="6">
    <source>
        <dbReference type="SAM" id="MobiDB-lite"/>
    </source>
</evidence>
<feature type="transmembrane region" description="Helical" evidence="7">
    <location>
        <begin position="105"/>
        <end position="125"/>
    </location>
</feature>
<keyword evidence="10" id="KW-1185">Reference proteome</keyword>
<dbReference type="Gene3D" id="1.20.1720.10">
    <property type="entry name" value="Multidrug resistance protein D"/>
    <property type="match status" value="1"/>
</dbReference>
<proteinExistence type="predicted"/>
<organism evidence="9 10">
    <name type="scientific">Saccharomonospora xinjiangensis XJ-54</name>
    <dbReference type="NCBI Taxonomy" id="882086"/>
    <lineage>
        <taxon>Bacteria</taxon>
        <taxon>Bacillati</taxon>
        <taxon>Actinomycetota</taxon>
        <taxon>Actinomycetes</taxon>
        <taxon>Pseudonocardiales</taxon>
        <taxon>Pseudonocardiaceae</taxon>
        <taxon>Saccharomonospora</taxon>
    </lineage>
</organism>
<feature type="region of interest" description="Disordered" evidence="6">
    <location>
        <begin position="1"/>
        <end position="30"/>
    </location>
</feature>
<dbReference type="EMBL" id="JH636049">
    <property type="protein sequence ID" value="EID56126.1"/>
    <property type="molecule type" value="Genomic_DNA"/>
</dbReference>
<dbReference type="CDD" id="cd17321">
    <property type="entry name" value="MFS_MMR_MDR_like"/>
    <property type="match status" value="1"/>
</dbReference>
<gene>
    <name evidence="9" type="ORF">SacxiDRAFT_3935</name>
</gene>
<comment type="subcellular location">
    <subcellularLocation>
        <location evidence="1">Cell membrane</location>
        <topology evidence="1">Multi-pass membrane protein</topology>
    </subcellularLocation>
</comment>
<dbReference type="PANTHER" id="PTHR42718:SF9">
    <property type="entry name" value="MAJOR FACILITATOR SUPERFAMILY MULTIDRUG TRANSPORTER MFSC"/>
    <property type="match status" value="1"/>
</dbReference>